<dbReference type="Proteomes" id="UP000655287">
    <property type="component" value="Unassembled WGS sequence"/>
</dbReference>
<sequence>MAGGAITRAAAHSTAAQAPESNEMNRFIRSSSALIAAAAVVRRTGRERRRYGENLTSAGIGGRRPPVKAPPGGAGRAAPGRNMFPLHIKQLVIK</sequence>
<gene>
    <name evidence="2" type="ORF">Sru01_23600</name>
</gene>
<accession>A0A919R1M5</accession>
<dbReference type="EMBL" id="BOOU01000034">
    <property type="protein sequence ID" value="GII77378.1"/>
    <property type="molecule type" value="Genomic_DNA"/>
</dbReference>
<feature type="compositionally biased region" description="Low complexity" evidence="1">
    <location>
        <begin position="1"/>
        <end position="18"/>
    </location>
</feature>
<name>A0A919R1M5_9ACTN</name>
<comment type="caution">
    <text evidence="2">The sequence shown here is derived from an EMBL/GenBank/DDBJ whole genome shotgun (WGS) entry which is preliminary data.</text>
</comment>
<protein>
    <submittedName>
        <fullName evidence="2">Uncharacterized protein</fullName>
    </submittedName>
</protein>
<dbReference type="AlphaFoldDB" id="A0A919R1M5"/>
<keyword evidence="3" id="KW-1185">Reference proteome</keyword>
<evidence type="ECO:0000313" key="2">
    <source>
        <dbReference type="EMBL" id="GII77378.1"/>
    </source>
</evidence>
<evidence type="ECO:0000313" key="3">
    <source>
        <dbReference type="Proteomes" id="UP000655287"/>
    </source>
</evidence>
<reference evidence="2" key="1">
    <citation type="submission" date="2021-01" db="EMBL/GenBank/DDBJ databases">
        <title>Whole genome shotgun sequence of Sphaerisporangium rufum NBRC 109079.</title>
        <authorList>
            <person name="Komaki H."/>
            <person name="Tamura T."/>
        </authorList>
    </citation>
    <scope>NUCLEOTIDE SEQUENCE</scope>
    <source>
        <strain evidence="2">NBRC 109079</strain>
    </source>
</reference>
<proteinExistence type="predicted"/>
<feature type="region of interest" description="Disordered" evidence="1">
    <location>
        <begin position="56"/>
        <end position="81"/>
    </location>
</feature>
<organism evidence="2 3">
    <name type="scientific">Sphaerisporangium rufum</name>
    <dbReference type="NCBI Taxonomy" id="1381558"/>
    <lineage>
        <taxon>Bacteria</taxon>
        <taxon>Bacillati</taxon>
        <taxon>Actinomycetota</taxon>
        <taxon>Actinomycetes</taxon>
        <taxon>Streptosporangiales</taxon>
        <taxon>Streptosporangiaceae</taxon>
        <taxon>Sphaerisporangium</taxon>
    </lineage>
</organism>
<feature type="region of interest" description="Disordered" evidence="1">
    <location>
        <begin position="1"/>
        <end position="23"/>
    </location>
</feature>
<evidence type="ECO:0000256" key="1">
    <source>
        <dbReference type="SAM" id="MobiDB-lite"/>
    </source>
</evidence>